<dbReference type="EMBL" id="JAGPNK010000001">
    <property type="protein sequence ID" value="KAH7328740.1"/>
    <property type="molecule type" value="Genomic_DNA"/>
</dbReference>
<keyword evidence="3" id="KW-1185">Reference proteome</keyword>
<accession>A0A8K0WX08</accession>
<feature type="compositionally biased region" description="Basic residues" evidence="1">
    <location>
        <begin position="54"/>
        <end position="69"/>
    </location>
</feature>
<protein>
    <submittedName>
        <fullName evidence="2">Uncharacterized protein</fullName>
    </submittedName>
</protein>
<gene>
    <name evidence="2" type="ORF">B0I35DRAFT_25779</name>
</gene>
<sequence length="210" mass="23720">MYSVGRQGIQHHQRTKHHYHIPQSPASPLFIDCPSTPPVVSPKHLVHIPIHGTGRSRGRTSTKKPRQKKGLPWGHPCFNMNWTPSIPVCPCRPDHSHGTQPLEFTVKKPIPSPGVVWSIRRPHWTRPPALSLRVLHLANPQTLACSTVRRRELVTLTRRGRSPSRSRPPAPNLTFTEACLGQGTLFQHIRISHTQFPKPCETRTLSLPSR</sequence>
<name>A0A8K0WX08_9HYPO</name>
<proteinExistence type="predicted"/>
<comment type="caution">
    <text evidence="2">The sequence shown here is derived from an EMBL/GenBank/DDBJ whole genome shotgun (WGS) entry which is preliminary data.</text>
</comment>
<evidence type="ECO:0000313" key="2">
    <source>
        <dbReference type="EMBL" id="KAH7328740.1"/>
    </source>
</evidence>
<evidence type="ECO:0000313" key="3">
    <source>
        <dbReference type="Proteomes" id="UP000813444"/>
    </source>
</evidence>
<organism evidence="2 3">
    <name type="scientific">Stachybotrys elegans</name>
    <dbReference type="NCBI Taxonomy" id="80388"/>
    <lineage>
        <taxon>Eukaryota</taxon>
        <taxon>Fungi</taxon>
        <taxon>Dikarya</taxon>
        <taxon>Ascomycota</taxon>
        <taxon>Pezizomycotina</taxon>
        <taxon>Sordariomycetes</taxon>
        <taxon>Hypocreomycetidae</taxon>
        <taxon>Hypocreales</taxon>
        <taxon>Stachybotryaceae</taxon>
        <taxon>Stachybotrys</taxon>
    </lineage>
</organism>
<dbReference type="Proteomes" id="UP000813444">
    <property type="component" value="Unassembled WGS sequence"/>
</dbReference>
<evidence type="ECO:0000256" key="1">
    <source>
        <dbReference type="SAM" id="MobiDB-lite"/>
    </source>
</evidence>
<reference evidence="2" key="1">
    <citation type="journal article" date="2021" name="Nat. Commun.">
        <title>Genetic determinants of endophytism in the Arabidopsis root mycobiome.</title>
        <authorList>
            <person name="Mesny F."/>
            <person name="Miyauchi S."/>
            <person name="Thiergart T."/>
            <person name="Pickel B."/>
            <person name="Atanasova L."/>
            <person name="Karlsson M."/>
            <person name="Huettel B."/>
            <person name="Barry K.W."/>
            <person name="Haridas S."/>
            <person name="Chen C."/>
            <person name="Bauer D."/>
            <person name="Andreopoulos W."/>
            <person name="Pangilinan J."/>
            <person name="LaButti K."/>
            <person name="Riley R."/>
            <person name="Lipzen A."/>
            <person name="Clum A."/>
            <person name="Drula E."/>
            <person name="Henrissat B."/>
            <person name="Kohler A."/>
            <person name="Grigoriev I.V."/>
            <person name="Martin F.M."/>
            <person name="Hacquard S."/>
        </authorList>
    </citation>
    <scope>NUCLEOTIDE SEQUENCE</scope>
    <source>
        <strain evidence="2">MPI-CAGE-CH-0235</strain>
    </source>
</reference>
<dbReference type="AlphaFoldDB" id="A0A8K0WX08"/>
<feature type="region of interest" description="Disordered" evidence="1">
    <location>
        <begin position="49"/>
        <end position="72"/>
    </location>
</feature>